<evidence type="ECO:0000313" key="1">
    <source>
        <dbReference type="EMBL" id="VEL09348.1"/>
    </source>
</evidence>
<dbReference type="Proteomes" id="UP000784294">
    <property type="component" value="Unassembled WGS sequence"/>
</dbReference>
<reference evidence="1" key="1">
    <citation type="submission" date="2018-11" db="EMBL/GenBank/DDBJ databases">
        <authorList>
            <consortium name="Pathogen Informatics"/>
        </authorList>
    </citation>
    <scope>NUCLEOTIDE SEQUENCE</scope>
</reference>
<name>A0A3S4ZX61_9PLAT</name>
<dbReference type="EMBL" id="CAAALY010006118">
    <property type="protein sequence ID" value="VEL09348.1"/>
    <property type="molecule type" value="Genomic_DNA"/>
</dbReference>
<sequence>MIYSSAQFLARLPFCSASRPAGQLSIHSDLHLSSLLLRCLPVHRFTYSASHSAMRLTRNFCQPASICLFGFHAKRRVRLGA</sequence>
<comment type="caution">
    <text evidence="1">The sequence shown here is derived from an EMBL/GenBank/DDBJ whole genome shotgun (WGS) entry which is preliminary data.</text>
</comment>
<protein>
    <submittedName>
        <fullName evidence="1">Uncharacterized protein</fullName>
    </submittedName>
</protein>
<keyword evidence="2" id="KW-1185">Reference proteome</keyword>
<accession>A0A3S4ZX61</accession>
<gene>
    <name evidence="1" type="ORF">PXEA_LOCUS2788</name>
</gene>
<dbReference type="AlphaFoldDB" id="A0A3S4ZX61"/>
<organism evidence="1 2">
    <name type="scientific">Protopolystoma xenopodis</name>
    <dbReference type="NCBI Taxonomy" id="117903"/>
    <lineage>
        <taxon>Eukaryota</taxon>
        <taxon>Metazoa</taxon>
        <taxon>Spiralia</taxon>
        <taxon>Lophotrochozoa</taxon>
        <taxon>Platyhelminthes</taxon>
        <taxon>Monogenea</taxon>
        <taxon>Polyopisthocotylea</taxon>
        <taxon>Polystomatidea</taxon>
        <taxon>Polystomatidae</taxon>
        <taxon>Protopolystoma</taxon>
    </lineage>
</organism>
<evidence type="ECO:0000313" key="2">
    <source>
        <dbReference type="Proteomes" id="UP000784294"/>
    </source>
</evidence>
<proteinExistence type="predicted"/>